<protein>
    <recommendedName>
        <fullName evidence="5">Acetyl-CoA C-acyltransferase</fullName>
    </recommendedName>
</protein>
<dbReference type="Gene3D" id="3.40.47.10">
    <property type="match status" value="1"/>
</dbReference>
<dbReference type="Proteomes" id="UP000439591">
    <property type="component" value="Unassembled WGS sequence"/>
</dbReference>
<accession>A0A5S9Q2E6</accession>
<reference evidence="3 4" key="1">
    <citation type="submission" date="2019-11" db="EMBL/GenBank/DDBJ databases">
        <authorList>
            <person name="Holert J."/>
        </authorList>
    </citation>
    <scope>NUCLEOTIDE SEQUENCE [LARGE SCALE GENOMIC DNA]</scope>
    <source>
        <strain evidence="2">BC3_2A</strain>
        <strain evidence="1">SB11_1A</strain>
    </source>
</reference>
<name>A0A5S9Q2E6_9GAMM</name>
<keyword evidence="3" id="KW-1185">Reference proteome</keyword>
<dbReference type="RefSeq" id="WP_268818555.1">
    <property type="nucleotide sequence ID" value="NZ_CACSIK010000001.1"/>
</dbReference>
<evidence type="ECO:0000313" key="1">
    <source>
        <dbReference type="EMBL" id="CAA0093383.1"/>
    </source>
</evidence>
<gene>
    <name evidence="1" type="ORF">IHBHHGIJ_02465</name>
    <name evidence="2" type="ORF">KFEGEMFD_02652</name>
</gene>
<dbReference type="AlphaFoldDB" id="A0A5S9Q2E6"/>
<dbReference type="Proteomes" id="UP000435877">
    <property type="component" value="Unassembled WGS sequence"/>
</dbReference>
<sequence length="42" mass="4538">MTEAYIIDACRTPRGVGKYGKGALTHIHPQRLGSTVLRAIAD</sequence>
<evidence type="ECO:0000313" key="3">
    <source>
        <dbReference type="Proteomes" id="UP000435877"/>
    </source>
</evidence>
<evidence type="ECO:0000313" key="2">
    <source>
        <dbReference type="EMBL" id="CAA0111250.1"/>
    </source>
</evidence>
<organism evidence="2 4">
    <name type="scientific">Zhongshania aliphaticivorans</name>
    <dbReference type="NCBI Taxonomy" id="1470434"/>
    <lineage>
        <taxon>Bacteria</taxon>
        <taxon>Pseudomonadati</taxon>
        <taxon>Pseudomonadota</taxon>
        <taxon>Gammaproteobacteria</taxon>
        <taxon>Cellvibrionales</taxon>
        <taxon>Spongiibacteraceae</taxon>
        <taxon>Zhongshania</taxon>
    </lineage>
</organism>
<proteinExistence type="predicted"/>
<evidence type="ECO:0008006" key="5">
    <source>
        <dbReference type="Google" id="ProtNLM"/>
    </source>
</evidence>
<evidence type="ECO:0000313" key="4">
    <source>
        <dbReference type="Proteomes" id="UP000439591"/>
    </source>
</evidence>
<dbReference type="EMBL" id="CACSIK010000001">
    <property type="protein sequence ID" value="CAA0093383.1"/>
    <property type="molecule type" value="Genomic_DNA"/>
</dbReference>
<dbReference type="EMBL" id="CACSIM010000004">
    <property type="protein sequence ID" value="CAA0111250.1"/>
    <property type="molecule type" value="Genomic_DNA"/>
</dbReference>
<dbReference type="InterPro" id="IPR016039">
    <property type="entry name" value="Thiolase-like"/>
</dbReference>
<dbReference type="GO" id="GO:0016746">
    <property type="term" value="F:acyltransferase activity"/>
    <property type="evidence" value="ECO:0007669"/>
    <property type="project" value="InterPro"/>
</dbReference>